<gene>
    <name evidence="4" type="ORF">DDE18_16200</name>
</gene>
<evidence type="ECO:0000313" key="4">
    <source>
        <dbReference type="EMBL" id="PVG81552.1"/>
    </source>
</evidence>
<reference evidence="4 5" key="1">
    <citation type="submission" date="2018-04" db="EMBL/GenBank/DDBJ databases">
        <title>Genome of Nocardioides gansuensis WSJ-1.</title>
        <authorList>
            <person name="Wu S."/>
            <person name="Wang G."/>
        </authorList>
    </citation>
    <scope>NUCLEOTIDE SEQUENCE [LARGE SCALE GENOMIC DNA]</scope>
    <source>
        <strain evidence="4 5">WSJ-1</strain>
    </source>
</reference>
<dbReference type="Pfam" id="PF00497">
    <property type="entry name" value="SBP_bac_3"/>
    <property type="match status" value="1"/>
</dbReference>
<feature type="chain" id="PRO_5038858902" evidence="2">
    <location>
        <begin position="30"/>
        <end position="308"/>
    </location>
</feature>
<feature type="signal peptide" evidence="2">
    <location>
        <begin position="1"/>
        <end position="29"/>
    </location>
</feature>
<evidence type="ECO:0000256" key="2">
    <source>
        <dbReference type="SAM" id="SignalP"/>
    </source>
</evidence>
<dbReference type="InterPro" id="IPR001638">
    <property type="entry name" value="Solute-binding_3/MltF_N"/>
</dbReference>
<dbReference type="SUPFAM" id="SSF53850">
    <property type="entry name" value="Periplasmic binding protein-like II"/>
    <property type="match status" value="1"/>
</dbReference>
<dbReference type="Proteomes" id="UP000246018">
    <property type="component" value="Unassembled WGS sequence"/>
</dbReference>
<evidence type="ECO:0000259" key="3">
    <source>
        <dbReference type="SMART" id="SM00062"/>
    </source>
</evidence>
<proteinExistence type="predicted"/>
<keyword evidence="5" id="KW-1185">Reference proteome</keyword>
<accession>A0A2T8F760</accession>
<comment type="caution">
    <text evidence="4">The sequence shown here is derived from an EMBL/GenBank/DDBJ whole genome shotgun (WGS) entry which is preliminary data.</text>
</comment>
<evidence type="ECO:0000313" key="5">
    <source>
        <dbReference type="Proteomes" id="UP000246018"/>
    </source>
</evidence>
<dbReference type="EMBL" id="QDGZ01000007">
    <property type="protein sequence ID" value="PVG81552.1"/>
    <property type="molecule type" value="Genomic_DNA"/>
</dbReference>
<protein>
    <submittedName>
        <fullName evidence="4">AtrA protein</fullName>
    </submittedName>
</protein>
<dbReference type="CDD" id="cd01004">
    <property type="entry name" value="PBP2_MidA_like"/>
    <property type="match status" value="1"/>
</dbReference>
<dbReference type="PANTHER" id="PTHR35936">
    <property type="entry name" value="MEMBRANE-BOUND LYTIC MUREIN TRANSGLYCOSYLASE F"/>
    <property type="match status" value="1"/>
</dbReference>
<dbReference type="OrthoDB" id="4633994at2"/>
<dbReference type="PROSITE" id="PS51257">
    <property type="entry name" value="PROKAR_LIPOPROTEIN"/>
    <property type="match status" value="1"/>
</dbReference>
<dbReference type="Gene3D" id="3.40.190.10">
    <property type="entry name" value="Periplasmic binding protein-like II"/>
    <property type="match status" value="2"/>
</dbReference>
<sequence>MTRHSPTRRLTWLAAAAAGALLTACGGSGGDAAPTTPGASEPAAAQQVDQKLHDSLPADIKEAGKVVIGTEALYPPFESFADDNSTIVGLDPDLAKAAGEILGVEVEFSHTAFDGLLTALDGGRFDLVVAAVTDTLEREQVYDFVDYFLTGQSIVVKKGNPEGIEGIGDLCGKPVAVLKASTQEKLLGQFNAKECAGDPIEIHAFPSDKDALMQVQSGRDVASFTQDAVGAYNSATIGGGNQFEIANSEALLPTPVGMVFTKQDTQLRDAFKAALEELVANGTYEEILANYGLESGAVDSITINGATA</sequence>
<name>A0A2T8F760_9ACTN</name>
<dbReference type="SMART" id="SM00062">
    <property type="entry name" value="PBPb"/>
    <property type="match status" value="1"/>
</dbReference>
<dbReference type="RefSeq" id="WP_116573319.1">
    <property type="nucleotide sequence ID" value="NZ_QDGZ01000007.1"/>
</dbReference>
<evidence type="ECO:0000256" key="1">
    <source>
        <dbReference type="ARBA" id="ARBA00022729"/>
    </source>
</evidence>
<dbReference type="PANTHER" id="PTHR35936:SF17">
    <property type="entry name" value="ARGININE-BINDING EXTRACELLULAR PROTEIN ARTP"/>
    <property type="match status" value="1"/>
</dbReference>
<organism evidence="4 5">
    <name type="scientific">Nocardioides gansuensis</name>
    <dbReference type="NCBI Taxonomy" id="2138300"/>
    <lineage>
        <taxon>Bacteria</taxon>
        <taxon>Bacillati</taxon>
        <taxon>Actinomycetota</taxon>
        <taxon>Actinomycetes</taxon>
        <taxon>Propionibacteriales</taxon>
        <taxon>Nocardioidaceae</taxon>
        <taxon>Nocardioides</taxon>
    </lineage>
</organism>
<feature type="domain" description="Solute-binding protein family 3/N-terminal" evidence="3">
    <location>
        <begin position="65"/>
        <end position="295"/>
    </location>
</feature>
<dbReference type="AlphaFoldDB" id="A0A2T8F760"/>
<keyword evidence="1 2" id="KW-0732">Signal</keyword>